<name>A0A1Y0ECD5_9RHOB</name>
<organism evidence="2 3">
    <name type="scientific">Yoonia vestfoldensis</name>
    <dbReference type="NCBI Taxonomy" id="245188"/>
    <lineage>
        <taxon>Bacteria</taxon>
        <taxon>Pseudomonadati</taxon>
        <taxon>Pseudomonadota</taxon>
        <taxon>Alphaproteobacteria</taxon>
        <taxon>Rhodobacterales</taxon>
        <taxon>Paracoccaceae</taxon>
        <taxon>Yoonia</taxon>
    </lineage>
</organism>
<dbReference type="GO" id="GO:0003700">
    <property type="term" value="F:DNA-binding transcription factor activity"/>
    <property type="evidence" value="ECO:0007669"/>
    <property type="project" value="TreeGrafter"/>
</dbReference>
<accession>A0A1Y0ECD5</accession>
<dbReference type="InterPro" id="IPR036388">
    <property type="entry name" value="WH-like_DNA-bd_sf"/>
</dbReference>
<sequence>MKLTNYTNYALRTLQMAAIRAPHLVRIDEVAKAHRINRAHLTKVVHQLAQAGFIETVRGPKGGLRLARADSKIIVGDVVRLTEGPLDLVECFNPVTNSCKLRGICKLSAALHQATAAFMAVLDDLTVADIAVNRADLLARLGLPAVAPAPVPAPVPAPAPLPQDSYS</sequence>
<protein>
    <submittedName>
        <fullName evidence="2">HTH-type transcriptional repressor NsrR</fullName>
    </submittedName>
</protein>
<dbReference type="SUPFAM" id="SSF46785">
    <property type="entry name" value="Winged helix' DNA-binding domain"/>
    <property type="match status" value="1"/>
</dbReference>
<dbReference type="Gene3D" id="1.10.10.10">
    <property type="entry name" value="Winged helix-like DNA-binding domain superfamily/Winged helix DNA-binding domain"/>
    <property type="match status" value="1"/>
</dbReference>
<dbReference type="InterPro" id="IPR036390">
    <property type="entry name" value="WH_DNA-bd_sf"/>
</dbReference>
<keyword evidence="3" id="KW-1185">Reference proteome</keyword>
<dbReference type="KEGG" id="lvs:LOKVESSMR4R_01845"/>
<dbReference type="Proteomes" id="UP000195273">
    <property type="component" value="Chromosome"/>
</dbReference>
<gene>
    <name evidence="2" type="primary">nsrR</name>
    <name evidence="2" type="ORF">LOKVESSMR4R_01845</name>
</gene>
<dbReference type="EMBL" id="CP021431">
    <property type="protein sequence ID" value="ARU01158.1"/>
    <property type="molecule type" value="Genomic_DNA"/>
</dbReference>
<dbReference type="InterPro" id="IPR000944">
    <property type="entry name" value="Tscrpt_reg_Rrf2"/>
</dbReference>
<dbReference type="PANTHER" id="PTHR33221">
    <property type="entry name" value="WINGED HELIX-TURN-HELIX TRANSCRIPTIONAL REGULATOR, RRF2 FAMILY"/>
    <property type="match status" value="1"/>
</dbReference>
<dbReference type="OrthoDB" id="9795923at2"/>
<dbReference type="AlphaFoldDB" id="A0A1Y0ECD5"/>
<dbReference type="NCBIfam" id="TIGR00738">
    <property type="entry name" value="rrf2_super"/>
    <property type="match status" value="1"/>
</dbReference>
<dbReference type="PANTHER" id="PTHR33221:SF4">
    <property type="entry name" value="HTH-TYPE TRANSCRIPTIONAL REPRESSOR NSRR"/>
    <property type="match status" value="1"/>
</dbReference>
<evidence type="ECO:0000256" key="1">
    <source>
        <dbReference type="ARBA" id="ARBA00023125"/>
    </source>
</evidence>
<dbReference type="Pfam" id="PF02082">
    <property type="entry name" value="Rrf2"/>
    <property type="match status" value="1"/>
</dbReference>
<keyword evidence="1" id="KW-0238">DNA-binding</keyword>
<dbReference type="GO" id="GO:0003677">
    <property type="term" value="F:DNA binding"/>
    <property type="evidence" value="ECO:0007669"/>
    <property type="project" value="UniProtKB-KW"/>
</dbReference>
<proteinExistence type="predicted"/>
<dbReference type="GO" id="GO:0005829">
    <property type="term" value="C:cytosol"/>
    <property type="evidence" value="ECO:0007669"/>
    <property type="project" value="TreeGrafter"/>
</dbReference>
<evidence type="ECO:0000313" key="2">
    <source>
        <dbReference type="EMBL" id="ARU01158.1"/>
    </source>
</evidence>
<evidence type="ECO:0000313" key="3">
    <source>
        <dbReference type="Proteomes" id="UP000195273"/>
    </source>
</evidence>
<reference evidence="2 3" key="1">
    <citation type="submission" date="2017-05" db="EMBL/GenBank/DDBJ databases">
        <title>Genome Sequence of Loktanella vestfoldensis Strain SMR4r Isolated from a Culture of the Diatom Skeletonema marinoi.</title>
        <authorList>
            <person name="Topel M."/>
            <person name="Pinder M.I.M."/>
            <person name="Johansson O.N."/>
            <person name="Kourtchenko O."/>
            <person name="Godhe A."/>
            <person name="Clarke A.K."/>
        </authorList>
    </citation>
    <scope>NUCLEOTIDE SEQUENCE [LARGE SCALE GENOMIC DNA]</scope>
    <source>
        <strain evidence="2 3">SMR4r</strain>
    </source>
</reference>
<dbReference type="RefSeq" id="WP_087207735.1">
    <property type="nucleotide sequence ID" value="NZ_CP021431.1"/>
</dbReference>
<dbReference type="PROSITE" id="PS51197">
    <property type="entry name" value="HTH_RRF2_2"/>
    <property type="match status" value="1"/>
</dbReference>